<evidence type="ECO:0000256" key="1">
    <source>
        <dbReference type="SAM" id="Phobius"/>
    </source>
</evidence>
<keyword evidence="1" id="KW-0472">Membrane</keyword>
<feature type="transmembrane region" description="Helical" evidence="1">
    <location>
        <begin position="299"/>
        <end position="325"/>
    </location>
</feature>
<keyword evidence="1" id="KW-1133">Transmembrane helix</keyword>
<gene>
    <name evidence="2" type="ORF">SAMN05660330_03557</name>
</gene>
<dbReference type="EMBL" id="FNJI01000032">
    <property type="protein sequence ID" value="SDP65540.1"/>
    <property type="molecule type" value="Genomic_DNA"/>
</dbReference>
<accession>A0A1H0UHH6</accession>
<keyword evidence="1" id="KW-0812">Transmembrane</keyword>
<organism evidence="2 3">
    <name type="scientific">Desulforhopalus singaporensis</name>
    <dbReference type="NCBI Taxonomy" id="91360"/>
    <lineage>
        <taxon>Bacteria</taxon>
        <taxon>Pseudomonadati</taxon>
        <taxon>Thermodesulfobacteriota</taxon>
        <taxon>Desulfobulbia</taxon>
        <taxon>Desulfobulbales</taxon>
        <taxon>Desulfocapsaceae</taxon>
        <taxon>Desulforhopalus</taxon>
    </lineage>
</organism>
<protein>
    <recommendedName>
        <fullName evidence="4">DUF2868 domain-containing protein</fullName>
    </recommendedName>
</protein>
<feature type="transmembrane region" description="Helical" evidence="1">
    <location>
        <begin position="203"/>
        <end position="229"/>
    </location>
</feature>
<evidence type="ECO:0000313" key="3">
    <source>
        <dbReference type="Proteomes" id="UP000199073"/>
    </source>
</evidence>
<dbReference type="Proteomes" id="UP000199073">
    <property type="component" value="Unassembled WGS sequence"/>
</dbReference>
<dbReference type="OrthoDB" id="5417513at2"/>
<sequence>MAAMKSSPQYKDLINLEYFFHQDSATDIDTLRRRDRAISMALEQDGGHPVLSSPERITGWIRARAGTEFTGPDRKSPGDLFCDLLRIARIASCLKGFLAGTVAGLVFFTYKGTMPVNVFLFMVLFIAPQLALGLILLLLLIVRRVVPGLTVIPLNSFYFHTILNTIVAFFRKHWFRHLSGERRASAEHALGILTGRKRVYGSIFYWPVFTLAQLLGLSFNVGLLGVTFIKVVSSDLAFGWQSTIQLSGEAVLQLVQLLALPWSWFITGGGYPGLAEIEGSRIILKEGIYHLSTGDLVAWWPFLILSIVCYGIVLRLVFLFFGLAIANRRLKTFPFDTPQCRALLRRMKTPVVSTQATPETIQEPVAPASPETGKNRTTTPCADNMVVPQIILVADDIFGSFTQEELTATLAQHSFIGLSCHRFQTGYEDDQRLIGEISARTWQKREGLLLIMEGWMVPLVDFLSYLQQLRNVLPATTIISIGLVGRPAETIFPPVSEQDLLMWKQKVEALGDPYTDIFALTR</sequence>
<feature type="transmembrane region" description="Helical" evidence="1">
    <location>
        <begin position="116"/>
        <end position="142"/>
    </location>
</feature>
<reference evidence="2 3" key="1">
    <citation type="submission" date="2016-10" db="EMBL/GenBank/DDBJ databases">
        <authorList>
            <person name="de Groot N.N."/>
        </authorList>
    </citation>
    <scope>NUCLEOTIDE SEQUENCE [LARGE SCALE GENOMIC DNA]</scope>
    <source>
        <strain evidence="2 3">DSM 12130</strain>
    </source>
</reference>
<feature type="transmembrane region" description="Helical" evidence="1">
    <location>
        <begin position="149"/>
        <end position="170"/>
    </location>
</feature>
<evidence type="ECO:0000313" key="2">
    <source>
        <dbReference type="EMBL" id="SDP65540.1"/>
    </source>
</evidence>
<feature type="transmembrane region" description="Helical" evidence="1">
    <location>
        <begin position="93"/>
        <end position="110"/>
    </location>
</feature>
<proteinExistence type="predicted"/>
<name>A0A1H0UHH6_9BACT</name>
<keyword evidence="3" id="KW-1185">Reference proteome</keyword>
<dbReference type="AlphaFoldDB" id="A0A1H0UHH6"/>
<dbReference type="RefSeq" id="WP_092225283.1">
    <property type="nucleotide sequence ID" value="NZ_FNJI01000032.1"/>
</dbReference>
<evidence type="ECO:0008006" key="4">
    <source>
        <dbReference type="Google" id="ProtNLM"/>
    </source>
</evidence>
<feature type="transmembrane region" description="Helical" evidence="1">
    <location>
        <begin position="250"/>
        <end position="271"/>
    </location>
</feature>
<dbReference type="STRING" id="91360.SAMN05660330_03557"/>
<dbReference type="Pfam" id="PF11067">
    <property type="entry name" value="DUF2868"/>
    <property type="match status" value="1"/>
</dbReference>
<dbReference type="InterPro" id="IPR021296">
    <property type="entry name" value="DUF2868"/>
</dbReference>